<name>K3WSU4_GLOUD</name>
<reference evidence="3" key="2">
    <citation type="submission" date="2010-04" db="EMBL/GenBank/DDBJ databases">
        <authorList>
            <person name="Buell R."/>
            <person name="Hamilton J."/>
            <person name="Hostetler J."/>
        </authorList>
    </citation>
    <scope>NUCLEOTIDE SEQUENCE [LARGE SCALE GENOMIC DNA]</scope>
    <source>
        <strain evidence="3">DAOM:BR144</strain>
    </source>
</reference>
<dbReference type="EnsemblProtists" id="PYU1_T008038">
    <property type="protein sequence ID" value="PYU1_T008038"/>
    <property type="gene ID" value="PYU1_G008022"/>
</dbReference>
<dbReference type="Proteomes" id="UP000019132">
    <property type="component" value="Unassembled WGS sequence"/>
</dbReference>
<proteinExistence type="predicted"/>
<feature type="compositionally biased region" description="Basic and acidic residues" evidence="1">
    <location>
        <begin position="52"/>
        <end position="79"/>
    </location>
</feature>
<dbReference type="EMBL" id="GL376617">
    <property type="status" value="NOT_ANNOTATED_CDS"/>
    <property type="molecule type" value="Genomic_DNA"/>
</dbReference>
<accession>K3WSU4</accession>
<keyword evidence="3" id="KW-1185">Reference proteome</keyword>
<dbReference type="InParanoid" id="K3WSU4"/>
<feature type="region of interest" description="Disordered" evidence="1">
    <location>
        <begin position="284"/>
        <end position="310"/>
    </location>
</feature>
<protein>
    <submittedName>
        <fullName evidence="2">Uncharacterized protein</fullName>
    </submittedName>
</protein>
<feature type="region of interest" description="Disordered" evidence="1">
    <location>
        <begin position="1"/>
        <end position="91"/>
    </location>
</feature>
<dbReference type="AlphaFoldDB" id="K3WSU4"/>
<evidence type="ECO:0000313" key="3">
    <source>
        <dbReference type="Proteomes" id="UP000019132"/>
    </source>
</evidence>
<dbReference type="eggNOG" id="ENOG502RYJF">
    <property type="taxonomic scope" value="Eukaryota"/>
</dbReference>
<reference evidence="3" key="1">
    <citation type="journal article" date="2010" name="Genome Biol.">
        <title>Genome sequence of the necrotrophic plant pathogen Pythium ultimum reveals original pathogenicity mechanisms and effector repertoire.</title>
        <authorList>
            <person name="Levesque C.A."/>
            <person name="Brouwer H."/>
            <person name="Cano L."/>
            <person name="Hamilton J.P."/>
            <person name="Holt C."/>
            <person name="Huitema E."/>
            <person name="Raffaele S."/>
            <person name="Robideau G.P."/>
            <person name="Thines M."/>
            <person name="Win J."/>
            <person name="Zerillo M.M."/>
            <person name="Beakes G.W."/>
            <person name="Boore J.L."/>
            <person name="Busam D."/>
            <person name="Dumas B."/>
            <person name="Ferriera S."/>
            <person name="Fuerstenberg S.I."/>
            <person name="Gachon C.M."/>
            <person name="Gaulin E."/>
            <person name="Govers F."/>
            <person name="Grenville-Briggs L."/>
            <person name="Horner N."/>
            <person name="Hostetler J."/>
            <person name="Jiang R.H."/>
            <person name="Johnson J."/>
            <person name="Krajaejun T."/>
            <person name="Lin H."/>
            <person name="Meijer H.J."/>
            <person name="Moore B."/>
            <person name="Morris P."/>
            <person name="Phuntmart V."/>
            <person name="Puiu D."/>
            <person name="Shetty J."/>
            <person name="Stajich J.E."/>
            <person name="Tripathy S."/>
            <person name="Wawra S."/>
            <person name="van West P."/>
            <person name="Whitty B.R."/>
            <person name="Coutinho P.M."/>
            <person name="Henrissat B."/>
            <person name="Martin F."/>
            <person name="Thomas P.D."/>
            <person name="Tyler B.M."/>
            <person name="De Vries R.P."/>
            <person name="Kamoun S."/>
            <person name="Yandell M."/>
            <person name="Tisserat N."/>
            <person name="Buell C.R."/>
        </authorList>
    </citation>
    <scope>NUCLEOTIDE SEQUENCE</scope>
    <source>
        <strain evidence="3">DAOM:BR144</strain>
    </source>
</reference>
<dbReference type="VEuPathDB" id="FungiDB:PYU1_G008022"/>
<feature type="compositionally biased region" description="Basic and acidic residues" evidence="1">
    <location>
        <begin position="26"/>
        <end position="42"/>
    </location>
</feature>
<dbReference type="HOGENOM" id="CLU_1017282_0_0_1"/>
<evidence type="ECO:0000256" key="1">
    <source>
        <dbReference type="SAM" id="MobiDB-lite"/>
    </source>
</evidence>
<reference evidence="2" key="3">
    <citation type="submission" date="2015-02" db="UniProtKB">
        <authorList>
            <consortium name="EnsemblProtists"/>
        </authorList>
    </citation>
    <scope>IDENTIFICATION</scope>
    <source>
        <strain evidence="2">DAOM BR144</strain>
    </source>
</reference>
<organism evidence="2 3">
    <name type="scientific">Globisporangium ultimum (strain ATCC 200006 / CBS 805.95 / DAOM BR144)</name>
    <name type="common">Pythium ultimum</name>
    <dbReference type="NCBI Taxonomy" id="431595"/>
    <lineage>
        <taxon>Eukaryota</taxon>
        <taxon>Sar</taxon>
        <taxon>Stramenopiles</taxon>
        <taxon>Oomycota</taxon>
        <taxon>Peronosporomycetes</taxon>
        <taxon>Pythiales</taxon>
        <taxon>Pythiaceae</taxon>
        <taxon>Globisporangium</taxon>
    </lineage>
</organism>
<evidence type="ECO:0000313" key="2">
    <source>
        <dbReference type="EnsemblProtists" id="PYU1_T008038"/>
    </source>
</evidence>
<sequence length="310" mass="34671">MSGSKRRVIESDSSSDSDDDIPLSKLRADARAGIDITIKAEPRAVSVTPDAAIKKDDPAPEVSVKREPNGESAKKKAPVESDSDDDMPISGLRKKIKVEVKRESAAAPSAASRSTSSIYGARMPTRTKKRVIKIKYKQQECTEELYQTLKGRLTQELLCRWWYAIEWPPVKAKEAELDGFRGAYIRVKGDEMGSIVDTRTPIGKPSFLHFFAMPSAEIQKLLVKAYEKQMQVLIEHEGEDAPLLKELRSAKASAERISPEKADRSVVKVLKGYKELAEQLKEIEERAMKEENTATEEDEDEDGDDDDDDE</sequence>
<dbReference type="OMA" id="HFFAMPS"/>
<feature type="compositionally biased region" description="Acidic residues" evidence="1">
    <location>
        <begin position="293"/>
        <end position="310"/>
    </location>
</feature>